<keyword evidence="3" id="KW-1015">Disulfide bond</keyword>
<dbReference type="InterPro" id="IPR013766">
    <property type="entry name" value="Thioredoxin_domain"/>
</dbReference>
<dbReference type="GO" id="GO:0016491">
    <property type="term" value="F:oxidoreductase activity"/>
    <property type="evidence" value="ECO:0007669"/>
    <property type="project" value="InterPro"/>
</dbReference>
<dbReference type="GO" id="GO:0016209">
    <property type="term" value="F:antioxidant activity"/>
    <property type="evidence" value="ECO:0007669"/>
    <property type="project" value="InterPro"/>
</dbReference>
<dbReference type="InterPro" id="IPR050553">
    <property type="entry name" value="Thioredoxin_ResA/DsbE_sf"/>
</dbReference>
<comment type="subcellular location">
    <subcellularLocation>
        <location evidence="1">Cell envelope</location>
    </subcellularLocation>
</comment>
<evidence type="ECO:0000313" key="8">
    <source>
        <dbReference type="Proteomes" id="UP000245678"/>
    </source>
</evidence>
<dbReference type="RefSeq" id="WP_109608947.1">
    <property type="nucleotide sequence ID" value="NZ_QGHA01000006.1"/>
</dbReference>
<proteinExistence type="predicted"/>
<dbReference type="PROSITE" id="PS51352">
    <property type="entry name" value="THIOREDOXIN_2"/>
    <property type="match status" value="1"/>
</dbReference>
<evidence type="ECO:0000259" key="6">
    <source>
        <dbReference type="PROSITE" id="PS51352"/>
    </source>
</evidence>
<evidence type="ECO:0000256" key="1">
    <source>
        <dbReference type="ARBA" id="ARBA00004196"/>
    </source>
</evidence>
<feature type="chain" id="PRO_5016249268" evidence="5">
    <location>
        <begin position="24"/>
        <end position="376"/>
    </location>
</feature>
<feature type="domain" description="Thioredoxin" evidence="6">
    <location>
        <begin position="234"/>
        <end position="376"/>
    </location>
</feature>
<dbReference type="InterPro" id="IPR000866">
    <property type="entry name" value="AhpC/TSA"/>
</dbReference>
<evidence type="ECO:0000256" key="3">
    <source>
        <dbReference type="ARBA" id="ARBA00023157"/>
    </source>
</evidence>
<dbReference type="Pfam" id="PF00578">
    <property type="entry name" value="AhpC-TSA"/>
    <property type="match status" value="1"/>
</dbReference>
<evidence type="ECO:0000256" key="4">
    <source>
        <dbReference type="ARBA" id="ARBA00023284"/>
    </source>
</evidence>
<accession>A0A316HNS3</accession>
<dbReference type="InterPro" id="IPR017937">
    <property type="entry name" value="Thioredoxin_CS"/>
</dbReference>
<dbReference type="PANTHER" id="PTHR42852:SF6">
    <property type="entry name" value="THIOL:DISULFIDE INTERCHANGE PROTEIN DSBE"/>
    <property type="match status" value="1"/>
</dbReference>
<dbReference type="InterPro" id="IPR025380">
    <property type="entry name" value="DUF4369"/>
</dbReference>
<dbReference type="Proteomes" id="UP000245678">
    <property type="component" value="Unassembled WGS sequence"/>
</dbReference>
<dbReference type="GO" id="GO:0017004">
    <property type="term" value="P:cytochrome complex assembly"/>
    <property type="evidence" value="ECO:0007669"/>
    <property type="project" value="UniProtKB-KW"/>
</dbReference>
<name>A0A316HNS3_9SPHI</name>
<dbReference type="EMBL" id="QGHA01000006">
    <property type="protein sequence ID" value="PWK76552.1"/>
    <property type="molecule type" value="Genomic_DNA"/>
</dbReference>
<organism evidence="7 8">
    <name type="scientific">Mucilaginibacter oryzae</name>
    <dbReference type="NCBI Taxonomy" id="468058"/>
    <lineage>
        <taxon>Bacteria</taxon>
        <taxon>Pseudomonadati</taxon>
        <taxon>Bacteroidota</taxon>
        <taxon>Sphingobacteriia</taxon>
        <taxon>Sphingobacteriales</taxon>
        <taxon>Sphingobacteriaceae</taxon>
        <taxon>Mucilaginibacter</taxon>
    </lineage>
</organism>
<keyword evidence="5" id="KW-0732">Signal</keyword>
<keyword evidence="8" id="KW-1185">Reference proteome</keyword>
<dbReference type="SUPFAM" id="SSF52833">
    <property type="entry name" value="Thioredoxin-like"/>
    <property type="match status" value="1"/>
</dbReference>
<comment type="caution">
    <text evidence="7">The sequence shown here is derived from an EMBL/GenBank/DDBJ whole genome shotgun (WGS) entry which is preliminary data.</text>
</comment>
<dbReference type="PROSITE" id="PS00194">
    <property type="entry name" value="THIOREDOXIN_1"/>
    <property type="match status" value="1"/>
</dbReference>
<dbReference type="PANTHER" id="PTHR42852">
    <property type="entry name" value="THIOL:DISULFIDE INTERCHANGE PROTEIN DSBE"/>
    <property type="match status" value="1"/>
</dbReference>
<dbReference type="InterPro" id="IPR036249">
    <property type="entry name" value="Thioredoxin-like_sf"/>
</dbReference>
<dbReference type="GO" id="GO:0030313">
    <property type="term" value="C:cell envelope"/>
    <property type="evidence" value="ECO:0007669"/>
    <property type="project" value="UniProtKB-SubCell"/>
</dbReference>
<dbReference type="AlphaFoldDB" id="A0A316HNS3"/>
<evidence type="ECO:0000313" key="7">
    <source>
        <dbReference type="EMBL" id="PWK76552.1"/>
    </source>
</evidence>
<dbReference type="CDD" id="cd02966">
    <property type="entry name" value="TlpA_like_family"/>
    <property type="match status" value="1"/>
</dbReference>
<evidence type="ECO:0000256" key="5">
    <source>
        <dbReference type="SAM" id="SignalP"/>
    </source>
</evidence>
<dbReference type="Gene3D" id="3.40.30.10">
    <property type="entry name" value="Glutaredoxin"/>
    <property type="match status" value="1"/>
</dbReference>
<gene>
    <name evidence="7" type="ORF">LX99_03418</name>
</gene>
<reference evidence="7 8" key="1">
    <citation type="submission" date="2018-05" db="EMBL/GenBank/DDBJ databases">
        <title>Genomic Encyclopedia of Archaeal and Bacterial Type Strains, Phase II (KMG-II): from individual species to whole genera.</title>
        <authorList>
            <person name="Goeker M."/>
        </authorList>
    </citation>
    <scope>NUCLEOTIDE SEQUENCE [LARGE SCALE GENOMIC DNA]</scope>
    <source>
        <strain evidence="7 8">DSM 19975</strain>
    </source>
</reference>
<dbReference type="Pfam" id="PF14289">
    <property type="entry name" value="DUF4369"/>
    <property type="match status" value="1"/>
</dbReference>
<feature type="signal peptide" evidence="5">
    <location>
        <begin position="1"/>
        <end position="23"/>
    </location>
</feature>
<keyword evidence="4" id="KW-0676">Redox-active center</keyword>
<keyword evidence="2" id="KW-0201">Cytochrome c-type biogenesis</keyword>
<evidence type="ECO:0000256" key="2">
    <source>
        <dbReference type="ARBA" id="ARBA00022748"/>
    </source>
</evidence>
<sequence length="376" mass="41143">MNLTSLKKITLTALAGVPAMAFAQTAPYTIQGKIGNYNAPAKVYVEYRDKDKKLVVDSAVLHEGNFKFTGQVGNTPINAYILVNTKGSGMNASEDYHSVYLEPGTINVSTDDKVADAVISGTKTNNDNQKLRLAKKPVNDAYEALEAKRKTATPDQLSALNAEEKKIDDLDAQLSKKFIQENPDSYVSLNALESYAYSADYVDIAPLYNGLSAAIKATEAGKKFGERLPKLKAVALGATAPEFAEADTAGKMVSLSSFRGKYVLIDFWASWCGPCRGENPNVVKAYKAYKDKNFTILGVSLDRQNAKDKWLAAIHQDGLTWNHVSDLKFWDSKVAALYAVRAIPQNFLVDPKGKIIGKNLRGEDLQNKLAEIFGKI</sequence>
<protein>
    <submittedName>
        <fullName evidence="7">Peroxiredoxin</fullName>
    </submittedName>
</protein>